<dbReference type="EMBL" id="CM035418">
    <property type="protein sequence ID" value="KAH7420778.1"/>
    <property type="molecule type" value="Genomic_DNA"/>
</dbReference>
<dbReference type="OrthoDB" id="4696at2759"/>
<proteinExistence type="predicted"/>
<dbReference type="Pfam" id="PF02325">
    <property type="entry name" value="CCB3_YggT"/>
    <property type="match status" value="1"/>
</dbReference>
<dbReference type="AlphaFoldDB" id="A0A8T2TEA7"/>
<keyword evidence="1" id="KW-0812">Transmembrane</keyword>
<dbReference type="EMBL" id="CM035418">
    <property type="protein sequence ID" value="KAH7420777.1"/>
    <property type="molecule type" value="Genomic_DNA"/>
</dbReference>
<dbReference type="Proteomes" id="UP000825935">
    <property type="component" value="Chromosome 13"/>
</dbReference>
<evidence type="ECO:0000313" key="3">
    <source>
        <dbReference type="Proteomes" id="UP000825935"/>
    </source>
</evidence>
<accession>A0A8T2TEA7</accession>
<evidence type="ECO:0000313" key="2">
    <source>
        <dbReference type="EMBL" id="KAH7420778.1"/>
    </source>
</evidence>
<name>A0A8T2TEA7_CERRI</name>
<dbReference type="InterPro" id="IPR003425">
    <property type="entry name" value="CCB3/YggT"/>
</dbReference>
<dbReference type="PANTHER" id="PTHR33219">
    <property type="entry name" value="YLMG HOMOLOG PROTEIN 2, CHLOROPLASTIC"/>
    <property type="match status" value="1"/>
</dbReference>
<keyword evidence="1" id="KW-1133">Transmembrane helix</keyword>
<dbReference type="PANTHER" id="PTHR33219:SF14">
    <property type="entry name" value="PROTEIN COFACTOR ASSEMBLY OF COMPLEX C SUBUNIT B CCB3, CHLOROPLASTIC-RELATED"/>
    <property type="match status" value="1"/>
</dbReference>
<feature type="transmembrane region" description="Helical" evidence="1">
    <location>
        <begin position="120"/>
        <end position="142"/>
    </location>
</feature>
<evidence type="ECO:0008006" key="4">
    <source>
        <dbReference type="Google" id="ProtNLM"/>
    </source>
</evidence>
<comment type="caution">
    <text evidence="2">The sequence shown here is derived from an EMBL/GenBank/DDBJ whole genome shotgun (WGS) entry which is preliminary data.</text>
</comment>
<organism evidence="2 3">
    <name type="scientific">Ceratopteris richardii</name>
    <name type="common">Triangle waterfern</name>
    <dbReference type="NCBI Taxonomy" id="49495"/>
    <lineage>
        <taxon>Eukaryota</taxon>
        <taxon>Viridiplantae</taxon>
        <taxon>Streptophyta</taxon>
        <taxon>Embryophyta</taxon>
        <taxon>Tracheophyta</taxon>
        <taxon>Polypodiopsida</taxon>
        <taxon>Polypodiidae</taxon>
        <taxon>Polypodiales</taxon>
        <taxon>Pteridineae</taxon>
        <taxon>Pteridaceae</taxon>
        <taxon>Parkerioideae</taxon>
        <taxon>Ceratopteris</taxon>
    </lineage>
</organism>
<gene>
    <name evidence="2" type="ORF">KP509_13G022000</name>
</gene>
<protein>
    <recommendedName>
        <fullName evidence="4">Protein COFACTOR ASSEMBLY OF COMPLEX C SUBUNIT B CCB3, chloroplastic</fullName>
    </recommendedName>
</protein>
<reference evidence="2" key="1">
    <citation type="submission" date="2021-08" db="EMBL/GenBank/DDBJ databases">
        <title>WGS assembly of Ceratopteris richardii.</title>
        <authorList>
            <person name="Marchant D.B."/>
            <person name="Chen G."/>
            <person name="Jenkins J."/>
            <person name="Shu S."/>
            <person name="Leebens-Mack J."/>
            <person name="Grimwood J."/>
            <person name="Schmutz J."/>
            <person name="Soltis P."/>
            <person name="Soltis D."/>
            <person name="Chen Z.-H."/>
        </authorList>
    </citation>
    <scope>NUCLEOTIDE SEQUENCE</scope>
    <source>
        <strain evidence="2">Whitten #5841</strain>
        <tissue evidence="2">Leaf</tissue>
    </source>
</reference>
<keyword evidence="1" id="KW-0472">Membrane</keyword>
<feature type="transmembrane region" description="Helical" evidence="1">
    <location>
        <begin position="77"/>
        <end position="100"/>
    </location>
</feature>
<keyword evidence="3" id="KW-1185">Reference proteome</keyword>
<sequence length="216" mass="23243">MGTLTAICTRHPDLVSDSRRTCFPVAICGTDSSKTLLRQAASRQVKQVLSTDVGHIYNFRTAVSNARGSFSSSLKMAALLSAPFLFSGLSAPSIAEAFEISSSSSTKLVEMLPLADLDPAVASVLMSILGPVFSSLNFLFIIRIVMSWYPQLPVDKFPYVIAFAPTEPVLEPTRKLIPPVGGVDVSPVIWVAIMSFLNEILLGQQGLLVLLSQQQG</sequence>
<evidence type="ECO:0000256" key="1">
    <source>
        <dbReference type="SAM" id="Phobius"/>
    </source>
</evidence>
<dbReference type="GO" id="GO:0009535">
    <property type="term" value="C:chloroplast thylakoid membrane"/>
    <property type="evidence" value="ECO:0007669"/>
    <property type="project" value="TreeGrafter"/>
</dbReference>